<evidence type="ECO:0000313" key="1">
    <source>
        <dbReference type="EMBL" id="MBX35747.1"/>
    </source>
</evidence>
<proteinExistence type="predicted"/>
<accession>A0A2P2MZU9</accession>
<dbReference type="AlphaFoldDB" id="A0A2P2MZU9"/>
<reference evidence="1" key="1">
    <citation type="submission" date="2018-02" db="EMBL/GenBank/DDBJ databases">
        <title>Rhizophora mucronata_Transcriptome.</title>
        <authorList>
            <person name="Meera S.P."/>
            <person name="Sreeshan A."/>
            <person name="Augustine A."/>
        </authorList>
    </citation>
    <scope>NUCLEOTIDE SEQUENCE</scope>
    <source>
        <tissue evidence="1">Leaf</tissue>
    </source>
</reference>
<sequence length="16" mass="1981">MMRNKQFNLLEIALLF</sequence>
<protein>
    <submittedName>
        <fullName evidence="1">Uncharacterized protein</fullName>
    </submittedName>
</protein>
<name>A0A2P2MZU9_RHIMU</name>
<organism evidence="1">
    <name type="scientific">Rhizophora mucronata</name>
    <name type="common">Asiatic mangrove</name>
    <dbReference type="NCBI Taxonomy" id="61149"/>
    <lineage>
        <taxon>Eukaryota</taxon>
        <taxon>Viridiplantae</taxon>
        <taxon>Streptophyta</taxon>
        <taxon>Embryophyta</taxon>
        <taxon>Tracheophyta</taxon>
        <taxon>Spermatophyta</taxon>
        <taxon>Magnoliopsida</taxon>
        <taxon>eudicotyledons</taxon>
        <taxon>Gunneridae</taxon>
        <taxon>Pentapetalae</taxon>
        <taxon>rosids</taxon>
        <taxon>fabids</taxon>
        <taxon>Malpighiales</taxon>
        <taxon>Rhizophoraceae</taxon>
        <taxon>Rhizophora</taxon>
    </lineage>
</organism>
<dbReference type="EMBL" id="GGEC01055263">
    <property type="protein sequence ID" value="MBX35747.1"/>
    <property type="molecule type" value="Transcribed_RNA"/>
</dbReference>